<evidence type="ECO:0000313" key="1">
    <source>
        <dbReference type="EMBL" id="UOF01288.1"/>
    </source>
</evidence>
<dbReference type="RefSeq" id="WP_243537691.1">
    <property type="nucleotide sequence ID" value="NZ_CP093442.1"/>
</dbReference>
<gene>
    <name evidence="1" type="ORF">MNR06_16460</name>
</gene>
<reference evidence="1" key="1">
    <citation type="submission" date="2022-03" db="EMBL/GenBank/DDBJ databases">
        <title>Genome Identification and Characterization of new species Bdellovibrio reynosense LBG001 sp. nov. from a Mexico soil sample.</title>
        <authorList>
            <person name="Camilli A."/>
            <person name="Ajao Y."/>
            <person name="Guo X."/>
        </authorList>
    </citation>
    <scope>NUCLEOTIDE SEQUENCE</scope>
    <source>
        <strain evidence="1">LBG001</strain>
    </source>
</reference>
<proteinExistence type="predicted"/>
<organism evidence="1 2">
    <name type="scientific">Bdellovibrio reynosensis</name>
    <dbReference type="NCBI Taxonomy" id="2835041"/>
    <lineage>
        <taxon>Bacteria</taxon>
        <taxon>Pseudomonadati</taxon>
        <taxon>Bdellovibrionota</taxon>
        <taxon>Bdellovibrionia</taxon>
        <taxon>Bdellovibrionales</taxon>
        <taxon>Pseudobdellovibrionaceae</taxon>
        <taxon>Bdellovibrio</taxon>
    </lineage>
</organism>
<accession>A0ABY4CCN6</accession>
<evidence type="ECO:0000313" key="2">
    <source>
        <dbReference type="Proteomes" id="UP000830116"/>
    </source>
</evidence>
<sequence>MNSQRPEDLFKHYSHKICGLIENEGVIIRPYANASLSYFNVLTEGEKAEVLHNLESYYQICLDVKKASRSLRDTRYFTECALKNLGYTVDPKMLDEIEDHHLVEIYSYSQTQMFRSLLFFDVCSYTLEDLYCRKWYSLYERTPEDHKLVENLVVKYMGAEKKVPIEVENPQHVIKEKDSLERLSIINKMLWLVPLYKDQKDVAMLLISTVVLP</sequence>
<protein>
    <recommendedName>
        <fullName evidence="3">DUF1819 family protein</fullName>
    </recommendedName>
</protein>
<dbReference type="EMBL" id="CP093442">
    <property type="protein sequence ID" value="UOF01288.1"/>
    <property type="molecule type" value="Genomic_DNA"/>
</dbReference>
<name>A0ABY4CCN6_9BACT</name>
<keyword evidence="2" id="KW-1185">Reference proteome</keyword>
<evidence type="ECO:0008006" key="3">
    <source>
        <dbReference type="Google" id="ProtNLM"/>
    </source>
</evidence>
<dbReference type="Proteomes" id="UP000830116">
    <property type="component" value="Chromosome"/>
</dbReference>